<name>A0ACB8ZYP8_ARCLA</name>
<reference evidence="1 2" key="2">
    <citation type="journal article" date="2022" name="Mol. Ecol. Resour.">
        <title>The genomes of chicory, endive, great burdock and yacon provide insights into Asteraceae paleo-polyploidization history and plant inulin production.</title>
        <authorList>
            <person name="Fan W."/>
            <person name="Wang S."/>
            <person name="Wang H."/>
            <person name="Wang A."/>
            <person name="Jiang F."/>
            <person name="Liu H."/>
            <person name="Zhao H."/>
            <person name="Xu D."/>
            <person name="Zhang Y."/>
        </authorList>
    </citation>
    <scope>NUCLEOTIDE SEQUENCE [LARGE SCALE GENOMIC DNA]</scope>
    <source>
        <strain evidence="2">cv. Niubang</strain>
    </source>
</reference>
<comment type="caution">
    <text evidence="1">The sequence shown here is derived from an EMBL/GenBank/DDBJ whole genome shotgun (WGS) entry which is preliminary data.</text>
</comment>
<dbReference type="Proteomes" id="UP001055879">
    <property type="component" value="Linkage Group LG09"/>
</dbReference>
<sequence>MGIDGVESELAHVAVENGKKEIVLNGHVDENESGTHGSESVRVETTPDTSFPKDAVDEWPEAKKFHSVYFVKYRTVEDQNLKAKLDLADKELRKLNQARDPITEKLRAKRTERAQVIGQLKALVEEKNHFRTIMDDKRKEIEPLQQALGKLRGPRDANRDNRSFICSSEGELNDVIKSLQYRIQHESITLNEEKQIIREIKQLEGTRDKVIANAAMRAEVQKSVGEKDAIQDQVKLIGVGLDGVRKDQQAIKAKVKTLEAEKEAINSVIASLEEELHAVVGKRDKVYEKIRELRNKREEGNSCFYQNRSLLNDARRLAANKDVNGLIELSISEVDKFMSEWNSSKAFREDYEKRILQSLDIRQLNKDGRMRNPGEKPLISQEIPTPVPVETEVIAKPKAKQPKEEPAPPPVAMIEEEKVSKNPKETNGTVKGKKEKEEEEEEVFRVEKKPTKTKEVDESKLKEIKREEEIAKAKQALERKKKLAEKAAIKAQKKAEKEAEKKLKEITLDREKKEKKKMQASAPAAEPEEAATEEDATDAPEEEKVEENVKLTAKKSIPKENTRVRSRSIRGKGPESISKVILKRKKSNNYMYYYAAAASAIVVVILAIGYNLYA</sequence>
<evidence type="ECO:0000313" key="1">
    <source>
        <dbReference type="EMBL" id="KAI3702846.1"/>
    </source>
</evidence>
<organism evidence="1 2">
    <name type="scientific">Arctium lappa</name>
    <name type="common">Greater burdock</name>
    <name type="synonym">Lappa major</name>
    <dbReference type="NCBI Taxonomy" id="4217"/>
    <lineage>
        <taxon>Eukaryota</taxon>
        <taxon>Viridiplantae</taxon>
        <taxon>Streptophyta</taxon>
        <taxon>Embryophyta</taxon>
        <taxon>Tracheophyta</taxon>
        <taxon>Spermatophyta</taxon>
        <taxon>Magnoliopsida</taxon>
        <taxon>eudicotyledons</taxon>
        <taxon>Gunneridae</taxon>
        <taxon>Pentapetalae</taxon>
        <taxon>asterids</taxon>
        <taxon>campanulids</taxon>
        <taxon>Asterales</taxon>
        <taxon>Asteraceae</taxon>
        <taxon>Carduoideae</taxon>
        <taxon>Cardueae</taxon>
        <taxon>Arctiinae</taxon>
        <taxon>Arctium</taxon>
    </lineage>
</organism>
<accession>A0ACB8ZYP8</accession>
<dbReference type="EMBL" id="CM042055">
    <property type="protein sequence ID" value="KAI3702846.1"/>
    <property type="molecule type" value="Genomic_DNA"/>
</dbReference>
<proteinExistence type="predicted"/>
<evidence type="ECO:0000313" key="2">
    <source>
        <dbReference type="Proteomes" id="UP001055879"/>
    </source>
</evidence>
<reference evidence="2" key="1">
    <citation type="journal article" date="2022" name="Mol. Ecol. Resour.">
        <title>The genomes of chicory, endive, great burdock and yacon provide insights into Asteraceae palaeo-polyploidization history and plant inulin production.</title>
        <authorList>
            <person name="Fan W."/>
            <person name="Wang S."/>
            <person name="Wang H."/>
            <person name="Wang A."/>
            <person name="Jiang F."/>
            <person name="Liu H."/>
            <person name="Zhao H."/>
            <person name="Xu D."/>
            <person name="Zhang Y."/>
        </authorList>
    </citation>
    <scope>NUCLEOTIDE SEQUENCE [LARGE SCALE GENOMIC DNA]</scope>
    <source>
        <strain evidence="2">cv. Niubang</strain>
    </source>
</reference>
<keyword evidence="2" id="KW-1185">Reference proteome</keyword>
<protein>
    <submittedName>
        <fullName evidence="1">Uncharacterized protein</fullName>
    </submittedName>
</protein>
<gene>
    <name evidence="1" type="ORF">L6452_28599</name>
</gene>